<dbReference type="Proteomes" id="UP000001819">
    <property type="component" value="Chromosome 2"/>
</dbReference>
<evidence type="ECO:0000313" key="2">
    <source>
        <dbReference type="RefSeq" id="XP_003736493.3"/>
    </source>
</evidence>
<dbReference type="ExpressionAtlas" id="A0A6I8V5N4">
    <property type="expression patterns" value="baseline"/>
</dbReference>
<keyword evidence="1" id="KW-1185">Reference proteome</keyword>
<protein>
    <submittedName>
        <fullName evidence="2">Uncharacterized protein isoform X1</fullName>
    </submittedName>
</protein>
<dbReference type="InParanoid" id="A0A6I8V5N4"/>
<dbReference type="AlphaFoldDB" id="A0A6I8V5N4"/>
<reference evidence="2" key="2">
    <citation type="submission" date="2025-08" db="UniProtKB">
        <authorList>
            <consortium name="RefSeq"/>
        </authorList>
    </citation>
    <scope>IDENTIFICATION</scope>
    <source>
        <strain evidence="2">MV-25-SWS-2005</strain>
        <tissue evidence="2">Whole body</tissue>
    </source>
</reference>
<accession>A0A6I8V5N4</accession>
<name>A0A6I8V5N4_DROPS</name>
<organism evidence="1 2">
    <name type="scientific">Drosophila pseudoobscura pseudoobscura</name>
    <name type="common">Fruit fly</name>
    <dbReference type="NCBI Taxonomy" id="46245"/>
    <lineage>
        <taxon>Eukaryota</taxon>
        <taxon>Metazoa</taxon>
        <taxon>Ecdysozoa</taxon>
        <taxon>Arthropoda</taxon>
        <taxon>Hexapoda</taxon>
        <taxon>Insecta</taxon>
        <taxon>Pterygota</taxon>
        <taxon>Neoptera</taxon>
        <taxon>Endopterygota</taxon>
        <taxon>Diptera</taxon>
        <taxon>Brachycera</taxon>
        <taxon>Muscomorpha</taxon>
        <taxon>Ephydroidea</taxon>
        <taxon>Drosophilidae</taxon>
        <taxon>Drosophila</taxon>
        <taxon>Sophophora</taxon>
    </lineage>
</organism>
<gene>
    <name evidence="2" type="primary">LOC13036370</name>
</gene>
<dbReference type="RefSeq" id="XP_003736493.3">
    <property type="nucleotide sequence ID" value="XM_003736445.3"/>
</dbReference>
<proteinExistence type="predicted"/>
<sequence length="405" mass="45441">MAALSKSLEETIRWRSCQELLHPRSCQWAALENVWRFAWSNSKYYLPVVLLHLGKHSIPSGGSGGAWLSLNLLLDSLWYYAQLVLGGVANASLISISMCSLRNLLGKFHLYTLLFIPAAIGGSICACFPRRVRHLQHTAIFQSLIESLLLHSNPLARAVTRSLPLQALIFMCCSAVILEGKQRRWGHSGFWFLTPDAAPTVDALHGKGCTHPELDCRLYVVRGIRNYLMIGLALDLFRATISCTKAGEWRLRHLSLQSTAWLGCYVGIYRVKNTHFDAFKSRDQYFQAVLCYLRHGPVVKDSARHLWAGFLGGLSYLLYPKPTILSYALLEAIRTLWARHQGSKKDSKKRQGYGYGDLAFPVALAYLIHNYVLQSQSVSGLSGVIIDSTTANYALNIRKRLARLC</sequence>
<dbReference type="KEGG" id="dpo:13036370"/>
<evidence type="ECO:0000313" key="1">
    <source>
        <dbReference type="Proteomes" id="UP000001819"/>
    </source>
</evidence>
<reference evidence="1" key="1">
    <citation type="submission" date="2024-06" db="UniProtKB">
        <authorList>
            <consortium name="RefSeq"/>
        </authorList>
    </citation>
    <scope>NUCLEOTIDE SEQUENCE [LARGE SCALE GENOMIC DNA]</scope>
    <source>
        <strain evidence="1">MV2-25</strain>
    </source>
</reference>